<feature type="transmembrane region" description="Helical" evidence="5">
    <location>
        <begin position="215"/>
        <end position="239"/>
    </location>
</feature>
<evidence type="ECO:0000313" key="9">
    <source>
        <dbReference type="Proteomes" id="UP000265882"/>
    </source>
</evidence>
<keyword evidence="2 5" id="KW-0812">Transmembrane</keyword>
<reference evidence="8 9" key="1">
    <citation type="journal article" date="2017" name="ISME J.">
        <title>Energy and carbon metabolisms in a deep terrestrial subsurface fluid microbial community.</title>
        <authorList>
            <person name="Momper L."/>
            <person name="Jungbluth S.P."/>
            <person name="Lee M.D."/>
            <person name="Amend J.P."/>
        </authorList>
    </citation>
    <scope>NUCLEOTIDE SEQUENCE [LARGE SCALE GENOMIC DNA]</scope>
    <source>
        <strain evidence="8">SURF_5</strain>
    </source>
</reference>
<evidence type="ECO:0000259" key="7">
    <source>
        <dbReference type="Pfam" id="PF00361"/>
    </source>
</evidence>
<feature type="transmembrane region" description="Helical" evidence="5">
    <location>
        <begin position="353"/>
        <end position="375"/>
    </location>
</feature>
<dbReference type="AlphaFoldDB" id="A0A3A4NG20"/>
<feature type="transmembrane region" description="Helical" evidence="5">
    <location>
        <begin position="396"/>
        <end position="415"/>
    </location>
</feature>
<evidence type="ECO:0000256" key="5">
    <source>
        <dbReference type="HAMAP-Rule" id="MF_00445"/>
    </source>
</evidence>
<dbReference type="InterPro" id="IPR001750">
    <property type="entry name" value="ND/Mrp_TM"/>
</dbReference>
<dbReference type="PANTHER" id="PTHR22773">
    <property type="entry name" value="NADH DEHYDROGENASE"/>
    <property type="match status" value="1"/>
</dbReference>
<keyword evidence="5" id="KW-1278">Translocase</keyword>
<feature type="transmembrane region" description="Helical" evidence="5">
    <location>
        <begin position="78"/>
        <end position="97"/>
    </location>
</feature>
<dbReference type="Pfam" id="PF00361">
    <property type="entry name" value="Proton_antipo_M"/>
    <property type="match status" value="1"/>
</dbReference>
<proteinExistence type="inferred from homology"/>
<evidence type="ECO:0000256" key="6">
    <source>
        <dbReference type="RuleBase" id="RU000320"/>
    </source>
</evidence>
<feature type="transmembrane region" description="Helical" evidence="5">
    <location>
        <begin position="39"/>
        <end position="58"/>
    </location>
</feature>
<feature type="transmembrane region" description="Helical" evidence="5">
    <location>
        <begin position="6"/>
        <end position="27"/>
    </location>
</feature>
<dbReference type="InterPro" id="IPR010096">
    <property type="entry name" value="NADH-Q_OxRdtase_suN/2"/>
</dbReference>
<feature type="transmembrane region" description="Helical" evidence="5">
    <location>
        <begin position="478"/>
        <end position="501"/>
    </location>
</feature>
<feature type="transmembrane region" description="Helical" evidence="5">
    <location>
        <begin position="104"/>
        <end position="122"/>
    </location>
</feature>
<evidence type="ECO:0000256" key="4">
    <source>
        <dbReference type="ARBA" id="ARBA00023136"/>
    </source>
</evidence>
<comment type="caution">
    <text evidence="8">The sequence shown here is derived from an EMBL/GenBank/DDBJ whole genome shotgun (WGS) entry which is preliminary data.</text>
</comment>
<name>A0A3A4NG20_ABYX5</name>
<comment type="subunit">
    <text evidence="5">NDH-1 is composed of 14 different subunits. Subunits NuoA, H, J, K, L, M, N constitute the membrane sector of the complex.</text>
</comment>
<comment type="similarity">
    <text evidence="5">Belongs to the complex I subunit 2 family.</text>
</comment>
<dbReference type="NCBIfam" id="TIGR01770">
    <property type="entry name" value="NDH_I_N"/>
    <property type="match status" value="1"/>
</dbReference>
<organism evidence="8 9">
    <name type="scientific">Abyssobacteria bacterium (strain SURF_5)</name>
    <dbReference type="NCBI Taxonomy" id="2093360"/>
    <lineage>
        <taxon>Bacteria</taxon>
        <taxon>Pseudomonadati</taxon>
        <taxon>Candidatus Hydrogenedentota</taxon>
        <taxon>Candidatus Abyssobacteria</taxon>
    </lineage>
</organism>
<dbReference type="GO" id="GO:0050136">
    <property type="term" value="F:NADH dehydrogenase (quinone) (non-electrogenic) activity"/>
    <property type="evidence" value="ECO:0007669"/>
    <property type="project" value="UniProtKB-UniRule"/>
</dbReference>
<comment type="function">
    <text evidence="5">NDH-1 shuttles electrons from NADH, via FMN and iron-sulfur (Fe-S) centers, to quinones in the respiratory chain. The immediate electron acceptor for the enzyme in this species is believed to be ubiquinone. Couples the redox reaction to proton translocation (for every two electrons transferred, four hydrogen ions are translocated across the cytoplasmic membrane), and thus conserves the redox energy in a proton gradient.</text>
</comment>
<evidence type="ECO:0000256" key="3">
    <source>
        <dbReference type="ARBA" id="ARBA00022989"/>
    </source>
</evidence>
<dbReference type="GO" id="GO:0048038">
    <property type="term" value="F:quinone binding"/>
    <property type="evidence" value="ECO:0007669"/>
    <property type="project" value="UniProtKB-KW"/>
</dbReference>
<keyword evidence="5" id="KW-0813">Transport</keyword>
<dbReference type="GO" id="GO:0042773">
    <property type="term" value="P:ATP synthesis coupled electron transport"/>
    <property type="evidence" value="ECO:0007669"/>
    <property type="project" value="InterPro"/>
</dbReference>
<dbReference type="GO" id="GO:0012505">
    <property type="term" value="C:endomembrane system"/>
    <property type="evidence" value="ECO:0007669"/>
    <property type="project" value="UniProtKB-SubCell"/>
</dbReference>
<evidence type="ECO:0000313" key="8">
    <source>
        <dbReference type="EMBL" id="RJP18359.1"/>
    </source>
</evidence>
<feature type="transmembrane region" description="Helical" evidence="5">
    <location>
        <begin position="128"/>
        <end position="147"/>
    </location>
</feature>
<keyword evidence="4 5" id="KW-0472">Membrane</keyword>
<dbReference type="Proteomes" id="UP000265882">
    <property type="component" value="Unassembled WGS sequence"/>
</dbReference>
<accession>A0A3A4NG20</accession>
<gene>
    <name evidence="5" type="primary">nuoN</name>
    <name evidence="8" type="ORF">C4520_14630</name>
</gene>
<keyword evidence="5" id="KW-1003">Cell membrane</keyword>
<feature type="transmembrane region" description="Helical" evidence="5">
    <location>
        <begin position="284"/>
        <end position="303"/>
    </location>
</feature>
<dbReference type="GO" id="GO:0008137">
    <property type="term" value="F:NADH dehydrogenase (ubiquinone) activity"/>
    <property type="evidence" value="ECO:0007669"/>
    <property type="project" value="InterPro"/>
</dbReference>
<feature type="transmembrane region" description="Helical" evidence="5">
    <location>
        <begin position="310"/>
        <end position="333"/>
    </location>
</feature>
<feature type="transmembrane region" description="Helical" evidence="5">
    <location>
        <begin position="251"/>
        <end position="272"/>
    </location>
</feature>
<keyword evidence="5" id="KW-0830">Ubiquinone</keyword>
<dbReference type="EMBL" id="QZKU01000102">
    <property type="protein sequence ID" value="RJP18359.1"/>
    <property type="molecule type" value="Genomic_DNA"/>
</dbReference>
<dbReference type="EC" id="7.1.1.-" evidence="5"/>
<feature type="transmembrane region" description="Helical" evidence="5">
    <location>
        <begin position="435"/>
        <end position="458"/>
    </location>
</feature>
<comment type="subcellular location">
    <subcellularLocation>
        <location evidence="5">Cell membrane</location>
        <topology evidence="5">Multi-pass membrane protein</topology>
    </subcellularLocation>
    <subcellularLocation>
        <location evidence="1">Endomembrane system</location>
        <topology evidence="1">Multi-pass membrane protein</topology>
    </subcellularLocation>
    <subcellularLocation>
        <location evidence="6">Membrane</location>
        <topology evidence="6">Multi-pass membrane protein</topology>
    </subcellularLocation>
</comment>
<keyword evidence="5" id="KW-0520">NAD</keyword>
<feature type="transmembrane region" description="Helical" evidence="5">
    <location>
        <begin position="159"/>
        <end position="180"/>
    </location>
</feature>
<feature type="domain" description="NADH:quinone oxidoreductase/Mrp antiporter transmembrane" evidence="7">
    <location>
        <begin position="125"/>
        <end position="445"/>
    </location>
</feature>
<evidence type="ECO:0000256" key="2">
    <source>
        <dbReference type="ARBA" id="ARBA00022692"/>
    </source>
</evidence>
<sequence length="514" mass="55509">MQLPAIDISAIAPEVVIALTGLLILAADIFLKPRRAMSLAVLALAGLFISLLMTGAIWSRDETAFSGMVAVDTYSQFFKIIFILSAAFTVLMSPRYLKLFNISMGEYLELILFATLGMMVMVAGNDLLTIYIGLELMAISIYLMAGFQRQSPRSSEASIKYFLLGSFASAILLYGISFFYGITSTTSLPGIAEYLDFTKSAESGKQITQMLNPSLITLSLVLMTVGFSFKIAAVPFHMWTPDVYEGAPTPLTAFMSVGPKVAGFAVIMRVYLTTFNTLVLDWTQLFMLLSILTMIVGNVVAVAQSNIKRMLAYSSIAHAGYLLIGVVSAGSAMEVTSRITLRGALISESIISVMVYLFAYMFMNLGTFAIVITLAREGDPHESLSDYAGLAKRRPLTAMLMAILLLSLAGIPPTFGFVGKLFIFKAAIDTENTQLAVIGVINSVIAAFYYIRVIVYMYMKESEAGAVAEGDMAGSTMYAAVTASLFTIVFGVAPGTVIGLARDTIAPMLQRILG</sequence>
<protein>
    <recommendedName>
        <fullName evidence="5">NADH-quinone oxidoreductase subunit N</fullName>
        <ecNumber evidence="5">7.1.1.-</ecNumber>
    </recommendedName>
    <alternativeName>
        <fullName evidence="5">NADH dehydrogenase I subunit N</fullName>
    </alternativeName>
    <alternativeName>
        <fullName evidence="5">NDH-1 subunit N</fullName>
    </alternativeName>
</protein>
<evidence type="ECO:0000256" key="1">
    <source>
        <dbReference type="ARBA" id="ARBA00004127"/>
    </source>
</evidence>
<keyword evidence="3 5" id="KW-1133">Transmembrane helix</keyword>
<dbReference type="GO" id="GO:0005886">
    <property type="term" value="C:plasma membrane"/>
    <property type="evidence" value="ECO:0007669"/>
    <property type="project" value="UniProtKB-SubCell"/>
</dbReference>
<keyword evidence="5" id="KW-0874">Quinone</keyword>
<comment type="catalytic activity">
    <reaction evidence="5">
        <text>a quinone + NADH + 5 H(+)(in) = a quinol + NAD(+) + 4 H(+)(out)</text>
        <dbReference type="Rhea" id="RHEA:57888"/>
        <dbReference type="ChEBI" id="CHEBI:15378"/>
        <dbReference type="ChEBI" id="CHEBI:24646"/>
        <dbReference type="ChEBI" id="CHEBI:57540"/>
        <dbReference type="ChEBI" id="CHEBI:57945"/>
        <dbReference type="ChEBI" id="CHEBI:132124"/>
    </reaction>
</comment>
<dbReference type="HAMAP" id="MF_00445">
    <property type="entry name" value="NDH1_NuoN_1"/>
    <property type="match status" value="1"/>
</dbReference>